<sequence length="40" mass="4140">ALSFDCYPGARGAAGRRCFRPAFGQSFAGPLVCCMEVGGL</sequence>
<feature type="non-terminal residue" evidence="1">
    <location>
        <position position="1"/>
    </location>
</feature>
<gene>
    <name evidence="1" type="ORF">AVDCRST_MAG26-1933</name>
</gene>
<dbReference type="AlphaFoldDB" id="A0A6J4IJ08"/>
<organism evidence="1">
    <name type="scientific">uncultured Chloroflexia bacterium</name>
    <dbReference type="NCBI Taxonomy" id="1672391"/>
    <lineage>
        <taxon>Bacteria</taxon>
        <taxon>Bacillati</taxon>
        <taxon>Chloroflexota</taxon>
        <taxon>Chloroflexia</taxon>
        <taxon>environmental samples</taxon>
    </lineage>
</organism>
<dbReference type="EMBL" id="CADCTK010000443">
    <property type="protein sequence ID" value="CAA9251993.1"/>
    <property type="molecule type" value="Genomic_DNA"/>
</dbReference>
<reference evidence="1" key="1">
    <citation type="submission" date="2020-02" db="EMBL/GenBank/DDBJ databases">
        <authorList>
            <person name="Meier V. D."/>
        </authorList>
    </citation>
    <scope>NUCLEOTIDE SEQUENCE</scope>
    <source>
        <strain evidence="1">AVDCRST_MAG26</strain>
    </source>
</reference>
<accession>A0A6J4IJ08</accession>
<evidence type="ECO:0000313" key="1">
    <source>
        <dbReference type="EMBL" id="CAA9251993.1"/>
    </source>
</evidence>
<feature type="non-terminal residue" evidence="1">
    <location>
        <position position="40"/>
    </location>
</feature>
<name>A0A6J4IJ08_9CHLR</name>
<proteinExistence type="predicted"/>
<protein>
    <submittedName>
        <fullName evidence="1">Uncharacterized protein</fullName>
    </submittedName>
</protein>